<dbReference type="PANTHER" id="PTHR12883:SF0">
    <property type="entry name" value="PAT COMPLEX SUBUNIT CCDC47"/>
    <property type="match status" value="1"/>
</dbReference>
<evidence type="ECO:0000256" key="2">
    <source>
        <dbReference type="ARBA" id="ARBA00022692"/>
    </source>
</evidence>
<dbReference type="Pfam" id="PF07946">
    <property type="entry name" value="CCDC47"/>
    <property type="match status" value="1"/>
</dbReference>
<dbReference type="GO" id="GO:0032469">
    <property type="term" value="P:endoplasmic reticulum calcium ion homeostasis"/>
    <property type="evidence" value="ECO:0007669"/>
    <property type="project" value="InterPro"/>
</dbReference>
<evidence type="ECO:0000256" key="4">
    <source>
        <dbReference type="ARBA" id="ARBA00023136"/>
    </source>
</evidence>
<dbReference type="PANTHER" id="PTHR12883">
    <property type="entry name" value="ADIPOCYTE-SPECIFIC PROTEIN 4-RELATED"/>
    <property type="match status" value="1"/>
</dbReference>
<gene>
    <name evidence="5" type="ORF">BCR35DRAFT_314392</name>
</gene>
<keyword evidence="2" id="KW-0812">Transmembrane</keyword>
<dbReference type="InParanoid" id="A0A1Y2EZ58"/>
<evidence type="ECO:0000256" key="3">
    <source>
        <dbReference type="ARBA" id="ARBA00022989"/>
    </source>
</evidence>
<comment type="subcellular location">
    <subcellularLocation>
        <location evidence="1">Membrane</location>
        <topology evidence="1">Single-pass membrane protein</topology>
    </subcellularLocation>
</comment>
<dbReference type="GO" id="GO:0005783">
    <property type="term" value="C:endoplasmic reticulum"/>
    <property type="evidence" value="ECO:0007669"/>
    <property type="project" value="InterPro"/>
</dbReference>
<keyword evidence="4" id="KW-0472">Membrane</keyword>
<name>A0A1Y2EZ58_9BASI</name>
<keyword evidence="6" id="KW-1185">Reference proteome</keyword>
<dbReference type="InterPro" id="IPR012879">
    <property type="entry name" value="CCDC47"/>
</dbReference>
<comment type="caution">
    <text evidence="5">The sequence shown here is derived from an EMBL/GenBank/DDBJ whole genome shotgun (WGS) entry which is preliminary data.</text>
</comment>
<organism evidence="5 6">
    <name type="scientific">Leucosporidium creatinivorum</name>
    <dbReference type="NCBI Taxonomy" id="106004"/>
    <lineage>
        <taxon>Eukaryota</taxon>
        <taxon>Fungi</taxon>
        <taxon>Dikarya</taxon>
        <taxon>Basidiomycota</taxon>
        <taxon>Pucciniomycotina</taxon>
        <taxon>Microbotryomycetes</taxon>
        <taxon>Leucosporidiales</taxon>
        <taxon>Leucosporidium</taxon>
    </lineage>
</organism>
<protein>
    <submittedName>
        <fullName evidence="5">Uncharacterized protein</fullName>
    </submittedName>
</protein>
<evidence type="ECO:0000313" key="5">
    <source>
        <dbReference type="EMBL" id="ORY76850.1"/>
    </source>
</evidence>
<dbReference type="OrthoDB" id="10039147at2759"/>
<evidence type="ECO:0000313" key="6">
    <source>
        <dbReference type="Proteomes" id="UP000193467"/>
    </source>
</evidence>
<dbReference type="AlphaFoldDB" id="A0A1Y2EZ58"/>
<reference evidence="5 6" key="1">
    <citation type="submission" date="2016-07" db="EMBL/GenBank/DDBJ databases">
        <title>Pervasive Adenine N6-methylation of Active Genes in Fungi.</title>
        <authorList>
            <consortium name="DOE Joint Genome Institute"/>
            <person name="Mondo S.J."/>
            <person name="Dannebaum R.O."/>
            <person name="Kuo R.C."/>
            <person name="Labutti K."/>
            <person name="Haridas S."/>
            <person name="Kuo A."/>
            <person name="Salamov A."/>
            <person name="Ahrendt S.R."/>
            <person name="Lipzen A."/>
            <person name="Sullivan W."/>
            <person name="Andreopoulos W.B."/>
            <person name="Clum A."/>
            <person name="Lindquist E."/>
            <person name="Daum C."/>
            <person name="Ramamoorthy G.K."/>
            <person name="Gryganskyi A."/>
            <person name="Culley D."/>
            <person name="Magnuson J.K."/>
            <person name="James T.Y."/>
            <person name="O'Malley M.A."/>
            <person name="Stajich J.E."/>
            <person name="Spatafora J.W."/>
            <person name="Visel A."/>
            <person name="Grigoriev I.V."/>
        </authorList>
    </citation>
    <scope>NUCLEOTIDE SEQUENCE [LARGE SCALE GENOMIC DNA]</scope>
    <source>
        <strain evidence="5 6">62-1032</strain>
    </source>
</reference>
<dbReference type="GO" id="GO:0005509">
    <property type="term" value="F:calcium ion binding"/>
    <property type="evidence" value="ECO:0007669"/>
    <property type="project" value="InterPro"/>
</dbReference>
<keyword evidence="3" id="KW-1133">Transmembrane helix</keyword>
<sequence length="264" mass="28813">MDANVPTLQEEFAGVGMGDVGKVFAQDGGDEFLTYATGRRGVVSAWAIVQTKSRHDLLTRLYHIVRGALDYTYVSGEDRITIDFKLKAPQGTPGAKFCFAVADRKVLRLLRDSRWDLTTFTTTAETTPTVDSSLIVMSENGEVTKAMLQPETGLNKAIGKGADLTWFESLVITDGPAKQPSESKPSLPDDEFHLILTLGLPPKSRVGETTPWISLACNIVDVLYSRQKLLPDVQIPKLVRLSRLAASPNSLALLTWIPLTSLGP</sequence>
<dbReference type="EMBL" id="MCGR01000033">
    <property type="protein sequence ID" value="ORY76850.1"/>
    <property type="molecule type" value="Genomic_DNA"/>
</dbReference>
<dbReference type="Proteomes" id="UP000193467">
    <property type="component" value="Unassembled WGS sequence"/>
</dbReference>
<evidence type="ECO:0000256" key="1">
    <source>
        <dbReference type="ARBA" id="ARBA00004167"/>
    </source>
</evidence>
<proteinExistence type="predicted"/>
<dbReference type="GO" id="GO:0016020">
    <property type="term" value="C:membrane"/>
    <property type="evidence" value="ECO:0007669"/>
    <property type="project" value="UniProtKB-SubCell"/>
</dbReference>
<dbReference type="STRING" id="106004.A0A1Y2EZ58"/>
<accession>A0A1Y2EZ58</accession>